<feature type="domain" description="MaoC-like" evidence="1">
    <location>
        <begin position="8"/>
        <end position="103"/>
    </location>
</feature>
<dbReference type="EMBL" id="FNUV01000005">
    <property type="protein sequence ID" value="SEF91798.1"/>
    <property type="molecule type" value="Genomic_DNA"/>
</dbReference>
<sequence length="140" mass="15908">MTITELAEQTAHIEQVYQVTQEVYDSFQRCSRDMNPLHTDETFAREKGFKGCVMYGNILNAFISHFVGMCLPTPHVMIQSQDISFHKPVFLNDQITLQASIDTVSEAVNIINYKLKFYKMDEAGKQLVAKGHVQIGLLAH</sequence>
<name>A0A1H5VXR5_XYLRU</name>
<dbReference type="PANTHER" id="PTHR43437">
    <property type="entry name" value="HYDROXYACYL-THIOESTER DEHYDRATASE TYPE 2, MITOCHONDRIAL-RELATED"/>
    <property type="match status" value="1"/>
</dbReference>
<proteinExistence type="predicted"/>
<protein>
    <submittedName>
        <fullName evidence="2">MaoC like domain-containing protein</fullName>
    </submittedName>
</protein>
<reference evidence="2 3" key="1">
    <citation type="submission" date="2016-10" db="EMBL/GenBank/DDBJ databases">
        <authorList>
            <person name="de Groot N.N."/>
        </authorList>
    </citation>
    <scope>NUCLEOTIDE SEQUENCE [LARGE SCALE GENOMIC DNA]</scope>
    <source>
        <strain evidence="2 3">AR32</strain>
    </source>
</reference>
<evidence type="ECO:0000313" key="2">
    <source>
        <dbReference type="EMBL" id="SEF91798.1"/>
    </source>
</evidence>
<gene>
    <name evidence="2" type="ORF">SAMN05216354_2104</name>
</gene>
<dbReference type="InterPro" id="IPR002539">
    <property type="entry name" value="MaoC-like_dom"/>
</dbReference>
<dbReference type="Gene3D" id="3.10.129.10">
    <property type="entry name" value="Hotdog Thioesterase"/>
    <property type="match status" value="1"/>
</dbReference>
<organism evidence="2 3">
    <name type="scientific">Xylanibacter ruminicola</name>
    <name type="common">Prevotella ruminicola</name>
    <dbReference type="NCBI Taxonomy" id="839"/>
    <lineage>
        <taxon>Bacteria</taxon>
        <taxon>Pseudomonadati</taxon>
        <taxon>Bacteroidota</taxon>
        <taxon>Bacteroidia</taxon>
        <taxon>Bacteroidales</taxon>
        <taxon>Prevotellaceae</taxon>
        <taxon>Xylanibacter</taxon>
    </lineage>
</organism>
<dbReference type="Pfam" id="PF01575">
    <property type="entry name" value="MaoC_dehydratas"/>
    <property type="match status" value="1"/>
</dbReference>
<dbReference type="Proteomes" id="UP000236735">
    <property type="component" value="Unassembled WGS sequence"/>
</dbReference>
<dbReference type="AlphaFoldDB" id="A0A1H5VXR5"/>
<dbReference type="PANTHER" id="PTHR43437:SF3">
    <property type="entry name" value="HYDROXYACYL-THIOESTER DEHYDRATASE TYPE 2, MITOCHONDRIAL"/>
    <property type="match status" value="1"/>
</dbReference>
<dbReference type="GO" id="GO:0006633">
    <property type="term" value="P:fatty acid biosynthetic process"/>
    <property type="evidence" value="ECO:0007669"/>
    <property type="project" value="TreeGrafter"/>
</dbReference>
<evidence type="ECO:0000313" key="3">
    <source>
        <dbReference type="Proteomes" id="UP000236735"/>
    </source>
</evidence>
<evidence type="ECO:0000259" key="1">
    <source>
        <dbReference type="Pfam" id="PF01575"/>
    </source>
</evidence>
<dbReference type="RefSeq" id="WP_036912165.1">
    <property type="nucleotide sequence ID" value="NZ_FNUV01000005.1"/>
</dbReference>
<dbReference type="InterPro" id="IPR050965">
    <property type="entry name" value="UPF0336/Enoyl-CoA_hydratase"/>
</dbReference>
<dbReference type="InterPro" id="IPR029069">
    <property type="entry name" value="HotDog_dom_sf"/>
</dbReference>
<dbReference type="GeneID" id="32573335"/>
<dbReference type="SUPFAM" id="SSF54637">
    <property type="entry name" value="Thioesterase/thiol ester dehydrase-isomerase"/>
    <property type="match status" value="1"/>
</dbReference>
<dbReference type="GO" id="GO:0019171">
    <property type="term" value="F:(3R)-hydroxyacyl-[acyl-carrier-protein] dehydratase activity"/>
    <property type="evidence" value="ECO:0007669"/>
    <property type="project" value="TreeGrafter"/>
</dbReference>
<accession>A0A1H5VXR5</accession>